<comment type="caution">
    <text evidence="1">The sequence shown here is derived from an EMBL/GenBank/DDBJ whole genome shotgun (WGS) entry which is preliminary data.</text>
</comment>
<proteinExistence type="predicted"/>
<sequence>MTGLSAGDSQALFLLFGKLLRFGLCAEGTLGNFSFLVDHYEPFVIFWLNADGAERWLFESHFSLPRFFNCRCLKNARHEKFAQVIA</sequence>
<reference evidence="2" key="1">
    <citation type="submission" date="2017-11" db="EMBL/GenBank/DDBJ databases">
        <authorList>
            <person name="Kuznetsova I."/>
            <person name="Sazanova A."/>
            <person name="Chirak E."/>
            <person name="Safronova V."/>
            <person name="Willems A."/>
        </authorList>
    </citation>
    <scope>NUCLEOTIDE SEQUENCE [LARGE SCALE GENOMIC DNA]</scope>
    <source>
        <strain evidence="2">CCBAU 03422</strain>
    </source>
</reference>
<keyword evidence="2" id="KW-1185">Reference proteome</keyword>
<accession>A0A2P7AQ48</accession>
<gene>
    <name evidence="1" type="ORF">CU103_29955</name>
</gene>
<protein>
    <submittedName>
        <fullName evidence="1">Uncharacterized protein</fullName>
    </submittedName>
</protein>
<dbReference type="AlphaFoldDB" id="A0A2P7AQ48"/>
<dbReference type="EMBL" id="PGGM01000024">
    <property type="protein sequence ID" value="PSH56338.1"/>
    <property type="molecule type" value="Genomic_DNA"/>
</dbReference>
<evidence type="ECO:0000313" key="2">
    <source>
        <dbReference type="Proteomes" id="UP000241764"/>
    </source>
</evidence>
<dbReference type="Proteomes" id="UP000241764">
    <property type="component" value="Unassembled WGS sequence"/>
</dbReference>
<evidence type="ECO:0000313" key="1">
    <source>
        <dbReference type="EMBL" id="PSH56338.1"/>
    </source>
</evidence>
<name>A0A2P7AQ48_9HYPH</name>
<organism evidence="1 2">
    <name type="scientific">Phyllobacterium sophorae</name>
    <dbReference type="NCBI Taxonomy" id="1520277"/>
    <lineage>
        <taxon>Bacteria</taxon>
        <taxon>Pseudomonadati</taxon>
        <taxon>Pseudomonadota</taxon>
        <taxon>Alphaproteobacteria</taxon>
        <taxon>Hyphomicrobiales</taxon>
        <taxon>Phyllobacteriaceae</taxon>
        <taxon>Phyllobacterium</taxon>
    </lineage>
</organism>